<organism evidence="3 4">
    <name type="scientific">Helicobacter trogontum</name>
    <dbReference type="NCBI Taxonomy" id="50960"/>
    <lineage>
        <taxon>Bacteria</taxon>
        <taxon>Pseudomonadati</taxon>
        <taxon>Campylobacterota</taxon>
        <taxon>Epsilonproteobacteria</taxon>
        <taxon>Campylobacterales</taxon>
        <taxon>Helicobacteraceae</taxon>
        <taxon>Helicobacter</taxon>
    </lineage>
</organism>
<keyword evidence="1" id="KW-0175">Coiled coil</keyword>
<accession>A0ABQ0D6G9</accession>
<evidence type="ECO:0000313" key="4">
    <source>
        <dbReference type="Proteomes" id="UP001562457"/>
    </source>
</evidence>
<feature type="coiled-coil region" evidence="1">
    <location>
        <begin position="356"/>
        <end position="383"/>
    </location>
</feature>
<dbReference type="EMBL" id="BAAFHN010000081">
    <property type="protein sequence ID" value="GAB0173941.1"/>
    <property type="molecule type" value="Genomic_DNA"/>
</dbReference>
<keyword evidence="4" id="KW-1185">Reference proteome</keyword>
<sequence length="455" mass="51902">MQTHLFSRRPIVLSMQDIDSLTKDSPIALLNALYQCQDFVFVDSKNNPSLSDSNITQTFGYKSAFYLSFIANKDSLSNEYLQARKALYNTYQLIKQEQAEDLQKQQQELEQQLQGLDSKQRESKLQELQREQRKRERQERFSKGNTTSTTQNLINAYYTNNTKNLNTTNNNPYNTKDSNLILESNDKNNVIIFLDSANSLSNLIHIHNERIDIFTKDSTRLDMRELESLINKYNDSFRDSHNTESNTKKSNLTLDSLNSSNTQIFLYSQLLLGSKETKSNPLFFGELNKEGVFIESKPIYHLIGEIDSNSIESTSNNKDSNNSLSTLQVFLGSNTLTLLNYSLLDSSLNIKLEYNSKESKEILEKEQIQREQIQREQKGQESKIQDSQSTAMLHPILEDDEIKCPHNGVVKLKSNKGKPFKSKGIPMVLESDLLHSSIMGCTNNIAGVPTPCCVV</sequence>
<feature type="compositionally biased region" description="Basic and acidic residues" evidence="2">
    <location>
        <begin position="118"/>
        <end position="142"/>
    </location>
</feature>
<dbReference type="RefSeq" id="WP_369607877.1">
    <property type="nucleotide sequence ID" value="NZ_BAAFHN010000081.1"/>
</dbReference>
<evidence type="ECO:0000256" key="1">
    <source>
        <dbReference type="SAM" id="Coils"/>
    </source>
</evidence>
<feature type="region of interest" description="Disordered" evidence="2">
    <location>
        <begin position="110"/>
        <end position="151"/>
    </location>
</feature>
<protein>
    <submittedName>
        <fullName evidence="3">Uncharacterized protein</fullName>
    </submittedName>
</protein>
<dbReference type="Proteomes" id="UP001562457">
    <property type="component" value="Unassembled WGS sequence"/>
</dbReference>
<proteinExistence type="predicted"/>
<gene>
    <name evidence="3" type="ORF">NHP164001_19630</name>
</gene>
<comment type="caution">
    <text evidence="3">The sequence shown here is derived from an EMBL/GenBank/DDBJ whole genome shotgun (WGS) entry which is preliminary data.</text>
</comment>
<evidence type="ECO:0000256" key="2">
    <source>
        <dbReference type="SAM" id="MobiDB-lite"/>
    </source>
</evidence>
<evidence type="ECO:0000313" key="3">
    <source>
        <dbReference type="EMBL" id="GAB0173941.1"/>
    </source>
</evidence>
<reference evidence="3 4" key="1">
    <citation type="submission" date="2024-06" db="EMBL/GenBank/DDBJ databases">
        <title>Draft genome sequence of Helicobacter trogontum NHP16-4001.</title>
        <authorList>
            <person name="Rimbara E."/>
            <person name="Suzuki M."/>
        </authorList>
    </citation>
    <scope>NUCLEOTIDE SEQUENCE [LARGE SCALE GENOMIC DNA]</scope>
    <source>
        <strain evidence="3 4">NHP16-4001</strain>
    </source>
</reference>
<name>A0ABQ0D6G9_9HELI</name>